<sequence>MMPLLATGLDVCRRLSLTILQYTISVLQLAPQHNAVATFTVCGVHGLWQQVIMSRVLAECQKASLPELCWFCLSENEAAMSFYQRMGFKPTPATVWNYPGMYEAA</sequence>
<dbReference type="InterPro" id="IPR016181">
    <property type="entry name" value="Acyl_CoA_acyltransferase"/>
</dbReference>
<name>A0ABP0MSL1_9DINO</name>
<dbReference type="EMBL" id="CAXAMN010019335">
    <property type="protein sequence ID" value="CAK9054108.1"/>
    <property type="molecule type" value="Genomic_DNA"/>
</dbReference>
<accession>A0ABP0MSL1</accession>
<reference evidence="1 2" key="1">
    <citation type="submission" date="2024-02" db="EMBL/GenBank/DDBJ databases">
        <authorList>
            <person name="Chen Y."/>
            <person name="Shah S."/>
            <person name="Dougan E. K."/>
            <person name="Thang M."/>
            <person name="Chan C."/>
        </authorList>
    </citation>
    <scope>NUCLEOTIDE SEQUENCE [LARGE SCALE GENOMIC DNA]</scope>
</reference>
<evidence type="ECO:0008006" key="3">
    <source>
        <dbReference type="Google" id="ProtNLM"/>
    </source>
</evidence>
<protein>
    <recommendedName>
        <fullName evidence="3">N-acetyltransferase domain-containing protein</fullName>
    </recommendedName>
</protein>
<gene>
    <name evidence="1" type="ORF">CCMP2556_LOCUS27099</name>
</gene>
<dbReference type="Gene3D" id="3.40.630.30">
    <property type="match status" value="1"/>
</dbReference>
<organism evidence="1 2">
    <name type="scientific">Durusdinium trenchii</name>
    <dbReference type="NCBI Taxonomy" id="1381693"/>
    <lineage>
        <taxon>Eukaryota</taxon>
        <taxon>Sar</taxon>
        <taxon>Alveolata</taxon>
        <taxon>Dinophyceae</taxon>
        <taxon>Suessiales</taxon>
        <taxon>Symbiodiniaceae</taxon>
        <taxon>Durusdinium</taxon>
    </lineage>
</organism>
<keyword evidence="2" id="KW-1185">Reference proteome</keyword>
<proteinExistence type="predicted"/>
<dbReference type="SUPFAM" id="SSF55729">
    <property type="entry name" value="Acyl-CoA N-acyltransferases (Nat)"/>
    <property type="match status" value="1"/>
</dbReference>
<comment type="caution">
    <text evidence="1">The sequence shown here is derived from an EMBL/GenBank/DDBJ whole genome shotgun (WGS) entry which is preliminary data.</text>
</comment>
<evidence type="ECO:0000313" key="2">
    <source>
        <dbReference type="Proteomes" id="UP001642484"/>
    </source>
</evidence>
<evidence type="ECO:0000313" key="1">
    <source>
        <dbReference type="EMBL" id="CAK9054108.1"/>
    </source>
</evidence>
<dbReference type="Proteomes" id="UP001642484">
    <property type="component" value="Unassembled WGS sequence"/>
</dbReference>